<evidence type="ECO:0000313" key="2">
    <source>
        <dbReference type="Proteomes" id="UP001163603"/>
    </source>
</evidence>
<protein>
    <submittedName>
        <fullName evidence="1">Uncharacterized protein</fullName>
    </submittedName>
</protein>
<proteinExistence type="predicted"/>
<organism evidence="1 2">
    <name type="scientific">Pistacia integerrima</name>
    <dbReference type="NCBI Taxonomy" id="434235"/>
    <lineage>
        <taxon>Eukaryota</taxon>
        <taxon>Viridiplantae</taxon>
        <taxon>Streptophyta</taxon>
        <taxon>Embryophyta</taxon>
        <taxon>Tracheophyta</taxon>
        <taxon>Spermatophyta</taxon>
        <taxon>Magnoliopsida</taxon>
        <taxon>eudicotyledons</taxon>
        <taxon>Gunneridae</taxon>
        <taxon>Pentapetalae</taxon>
        <taxon>rosids</taxon>
        <taxon>malvids</taxon>
        <taxon>Sapindales</taxon>
        <taxon>Anacardiaceae</taxon>
        <taxon>Pistacia</taxon>
    </lineage>
</organism>
<name>A0ACC0ZBB9_9ROSI</name>
<gene>
    <name evidence="1" type="ORF">Pint_16568</name>
</gene>
<evidence type="ECO:0000313" key="1">
    <source>
        <dbReference type="EMBL" id="KAJ0048478.1"/>
    </source>
</evidence>
<sequence length="80" mass="8883">MYTRCGDLESSRRVFDMVQEKNVFLWTSMIGGYAQLGYPAEALNLFKRLLKTSIRPNEATMATVLSACADLGSLAMGKED</sequence>
<comment type="caution">
    <text evidence="1">The sequence shown here is derived from an EMBL/GenBank/DDBJ whole genome shotgun (WGS) entry which is preliminary data.</text>
</comment>
<accession>A0ACC0ZBB9</accession>
<dbReference type="EMBL" id="CM047737">
    <property type="protein sequence ID" value="KAJ0048478.1"/>
    <property type="molecule type" value="Genomic_DNA"/>
</dbReference>
<reference evidence="2" key="1">
    <citation type="journal article" date="2023" name="G3 (Bethesda)">
        <title>Genome assembly and association tests identify interacting loci associated with vigor, precocity, and sex in interspecific pistachio rootstocks.</title>
        <authorList>
            <person name="Palmer W."/>
            <person name="Jacygrad E."/>
            <person name="Sagayaradj S."/>
            <person name="Cavanaugh K."/>
            <person name="Han R."/>
            <person name="Bertier L."/>
            <person name="Beede B."/>
            <person name="Kafkas S."/>
            <person name="Golino D."/>
            <person name="Preece J."/>
            <person name="Michelmore R."/>
        </authorList>
    </citation>
    <scope>NUCLEOTIDE SEQUENCE [LARGE SCALE GENOMIC DNA]</scope>
</reference>
<dbReference type="Proteomes" id="UP001163603">
    <property type="component" value="Chromosome 2"/>
</dbReference>
<keyword evidence="2" id="KW-1185">Reference proteome</keyword>